<evidence type="ECO:0000256" key="10">
    <source>
        <dbReference type="ARBA" id="ARBA00029730"/>
    </source>
</evidence>
<comment type="caution">
    <text evidence="14">The sequence shown here is derived from an EMBL/GenBank/DDBJ whole genome shotgun (WGS) entry which is preliminary data.</text>
</comment>
<evidence type="ECO:0000256" key="11">
    <source>
        <dbReference type="ARBA" id="ARBA00031531"/>
    </source>
</evidence>
<keyword evidence="8" id="KW-0012">Acyltransferase</keyword>
<comment type="catalytic activity">
    <reaction evidence="12">
        <text>N(6)-[(R)-dihydrolipoyl]-L-lysyl-[protein] + acetyl-CoA = N(6)-[(R)-S(8)-acetyldihydrolipoyl]-L-lysyl-[protein] + CoA</text>
        <dbReference type="Rhea" id="RHEA:17017"/>
        <dbReference type="Rhea" id="RHEA-COMP:10475"/>
        <dbReference type="Rhea" id="RHEA-COMP:10478"/>
        <dbReference type="ChEBI" id="CHEBI:57287"/>
        <dbReference type="ChEBI" id="CHEBI:57288"/>
        <dbReference type="ChEBI" id="CHEBI:83100"/>
        <dbReference type="ChEBI" id="CHEBI:83111"/>
        <dbReference type="EC" id="2.3.1.12"/>
    </reaction>
</comment>
<sequence length="294" mass="32375">MTYTAPPSVRSYAGRKGVDLDHVAASSGRKSLAKEDVDHHLSPATDPVPSASYRYWEVDHSAYGPTRPEPTSRIAQTAAANLSAANTVIPQVTHHDEVDARQVEAFRASLKAEAKERGLKLTSLVFHIKAMSQCLKRFPIFNSSLSADGRTLHFKNYIHIGVAVDTQWGLMVPVIRNADRKGLWALASDLEDLAQRAQARKLRTDDMGGASLSVSNLGAIGGTGFSPIVNPPEVAILGLSRTRTTPVWQDEKWEPVPMTPLDLSYDHRVINGAEAARFMRHYCSLIEEPRRMLI</sequence>
<proteinExistence type="inferred from homology"/>
<keyword evidence="15" id="KW-1185">Reference proteome</keyword>
<evidence type="ECO:0000313" key="15">
    <source>
        <dbReference type="Proteomes" id="UP000185783"/>
    </source>
</evidence>
<keyword evidence="7" id="KW-0450">Lipoyl</keyword>
<evidence type="ECO:0000256" key="6">
    <source>
        <dbReference type="ARBA" id="ARBA00022679"/>
    </source>
</evidence>
<dbReference type="GO" id="GO:0005737">
    <property type="term" value="C:cytoplasm"/>
    <property type="evidence" value="ECO:0007669"/>
    <property type="project" value="TreeGrafter"/>
</dbReference>
<dbReference type="GO" id="GO:0006086">
    <property type="term" value="P:pyruvate decarboxylation to acetyl-CoA"/>
    <property type="evidence" value="ECO:0007669"/>
    <property type="project" value="TreeGrafter"/>
</dbReference>
<dbReference type="InterPro" id="IPR023213">
    <property type="entry name" value="CAT-like_dom_sf"/>
</dbReference>
<dbReference type="Pfam" id="PF00198">
    <property type="entry name" value="2-oxoacid_dh"/>
    <property type="match status" value="1"/>
</dbReference>
<dbReference type="InterPro" id="IPR050743">
    <property type="entry name" value="2-oxoacid_DH_E2_comp"/>
</dbReference>
<evidence type="ECO:0000256" key="4">
    <source>
        <dbReference type="ARBA" id="ARBA00013114"/>
    </source>
</evidence>
<dbReference type="SUPFAM" id="SSF52777">
    <property type="entry name" value="CoA-dependent acyltransferases"/>
    <property type="match status" value="1"/>
</dbReference>
<dbReference type="EC" id="2.3.1.12" evidence="4"/>
<dbReference type="Proteomes" id="UP000185783">
    <property type="component" value="Unassembled WGS sequence"/>
</dbReference>
<comment type="subunit">
    <text evidence="3">Forms a 24-polypeptide structural core with octahedral symmetry.</text>
</comment>
<evidence type="ECO:0000256" key="2">
    <source>
        <dbReference type="ARBA" id="ARBA00007317"/>
    </source>
</evidence>
<dbReference type="EMBL" id="LVVZ01000002">
    <property type="protein sequence ID" value="OKL45869.1"/>
    <property type="molecule type" value="Genomic_DNA"/>
</dbReference>
<reference evidence="14 15" key="1">
    <citation type="submission" date="2016-03" db="EMBL/GenBank/DDBJ databases">
        <title>Genome sequence of Nesiotobacter sp. nov., a moderately halophilic alphaproteobacterium isolated from the Yellow Sea, China.</title>
        <authorList>
            <person name="Zhang G."/>
            <person name="Zhang R."/>
        </authorList>
    </citation>
    <scope>NUCLEOTIDE SEQUENCE [LARGE SCALE GENOMIC DNA]</scope>
    <source>
        <strain evidence="14 15">WB1-6</strain>
    </source>
</reference>
<evidence type="ECO:0000256" key="7">
    <source>
        <dbReference type="ARBA" id="ARBA00022823"/>
    </source>
</evidence>
<evidence type="ECO:0000256" key="1">
    <source>
        <dbReference type="ARBA" id="ARBA00001938"/>
    </source>
</evidence>
<evidence type="ECO:0000256" key="9">
    <source>
        <dbReference type="ARBA" id="ARBA00025211"/>
    </source>
</evidence>
<dbReference type="RefSeq" id="WP_051269412.1">
    <property type="nucleotide sequence ID" value="NZ_LVVZ01000002.1"/>
</dbReference>
<dbReference type="FunFam" id="3.30.559.10:FF:000004">
    <property type="entry name" value="Acetyltransferase component of pyruvate dehydrogenase complex"/>
    <property type="match status" value="1"/>
</dbReference>
<evidence type="ECO:0000256" key="3">
    <source>
        <dbReference type="ARBA" id="ARBA00011484"/>
    </source>
</evidence>
<comment type="similarity">
    <text evidence="2">Belongs to the 2-oxoacid dehydrogenase family.</text>
</comment>
<dbReference type="GO" id="GO:0031405">
    <property type="term" value="F:lipoic acid binding"/>
    <property type="evidence" value="ECO:0007669"/>
    <property type="project" value="TreeGrafter"/>
</dbReference>
<evidence type="ECO:0000256" key="12">
    <source>
        <dbReference type="ARBA" id="ARBA00048370"/>
    </source>
</evidence>
<evidence type="ECO:0000259" key="13">
    <source>
        <dbReference type="Pfam" id="PF00198"/>
    </source>
</evidence>
<comment type="function">
    <text evidence="9">The pyruvate dehydrogenase complex catalyzes the overall conversion of pyruvate to acetyl-CoA and CO(2). It contains multiple copies of three enzymatic components: pyruvate dehydrogenase (E1), dihydrolipoamide acetyltransferase (E2) and lipoamide dehydrogenase (E3).</text>
</comment>
<name>A0A1U7JMB8_9HYPH</name>
<dbReference type="InterPro" id="IPR001078">
    <property type="entry name" value="2-oxoacid_DH_actylTfrase"/>
</dbReference>
<keyword evidence="6" id="KW-0808">Transferase</keyword>
<accession>A0A1U7JMB8</accession>
<dbReference type="AlphaFoldDB" id="A0A1U7JMB8"/>
<dbReference type="GO" id="GO:0004742">
    <property type="term" value="F:dihydrolipoyllysine-residue acetyltransferase activity"/>
    <property type="evidence" value="ECO:0007669"/>
    <property type="project" value="UniProtKB-EC"/>
</dbReference>
<dbReference type="Gene3D" id="3.30.559.10">
    <property type="entry name" value="Chloramphenicol acetyltransferase-like domain"/>
    <property type="match status" value="1"/>
</dbReference>
<comment type="cofactor">
    <cofactor evidence="1">
        <name>(R)-lipoate</name>
        <dbReference type="ChEBI" id="CHEBI:83088"/>
    </cofactor>
</comment>
<evidence type="ECO:0000313" key="14">
    <source>
        <dbReference type="EMBL" id="OKL45869.1"/>
    </source>
</evidence>
<gene>
    <name evidence="14" type="ORF">A3843_01165</name>
</gene>
<protein>
    <recommendedName>
        <fullName evidence="5">Dihydrolipoyllysine-residue acetyltransferase component of pyruvate dehydrogenase complex</fullName>
        <ecNumber evidence="4">2.3.1.12</ecNumber>
    </recommendedName>
    <alternativeName>
        <fullName evidence="10">Dihydrolipoamide acetyltransferase component of pyruvate dehydrogenase complex</fullName>
    </alternativeName>
    <alternativeName>
        <fullName evidence="11">E2</fullName>
    </alternativeName>
</protein>
<dbReference type="STRING" id="197461.A3843_01165"/>
<organism evidence="14 15">
    <name type="scientific">Pseudovibrio exalbescens</name>
    <dbReference type="NCBI Taxonomy" id="197461"/>
    <lineage>
        <taxon>Bacteria</taxon>
        <taxon>Pseudomonadati</taxon>
        <taxon>Pseudomonadota</taxon>
        <taxon>Alphaproteobacteria</taxon>
        <taxon>Hyphomicrobiales</taxon>
        <taxon>Stappiaceae</taxon>
        <taxon>Pseudovibrio</taxon>
    </lineage>
</organism>
<evidence type="ECO:0000256" key="5">
    <source>
        <dbReference type="ARBA" id="ARBA00016300"/>
    </source>
</evidence>
<evidence type="ECO:0000256" key="8">
    <source>
        <dbReference type="ARBA" id="ARBA00023315"/>
    </source>
</evidence>
<dbReference type="PANTHER" id="PTHR43178:SF2">
    <property type="entry name" value="DIHYDROLIPOYLLYSINE-RESIDUE ACETYLTRANSFERASE COMPONENT OF PYRUVATE DEHYDROGENASE COMPLEX"/>
    <property type="match status" value="1"/>
</dbReference>
<feature type="domain" description="2-oxoacid dehydrogenase acyltransferase catalytic" evidence="13">
    <location>
        <begin position="67"/>
        <end position="293"/>
    </location>
</feature>
<dbReference type="PANTHER" id="PTHR43178">
    <property type="entry name" value="DIHYDROLIPOAMIDE ACETYLTRANSFERASE COMPONENT OF PYRUVATE DEHYDROGENASE COMPLEX"/>
    <property type="match status" value="1"/>
</dbReference>